<dbReference type="PANTHER" id="PTHR10639">
    <property type="entry name" value="CLATHRIN LIGHT CHAIN"/>
    <property type="match status" value="1"/>
</dbReference>
<feature type="region of interest" description="Disordered" evidence="9">
    <location>
        <begin position="17"/>
        <end position="123"/>
    </location>
</feature>
<dbReference type="GO" id="GO:0030130">
    <property type="term" value="C:clathrin coat of trans-Golgi network vesicle"/>
    <property type="evidence" value="ECO:0007669"/>
    <property type="project" value="InterPro"/>
</dbReference>
<dbReference type="GO" id="GO:0006886">
    <property type="term" value="P:intracellular protein transport"/>
    <property type="evidence" value="ECO:0007669"/>
    <property type="project" value="InterPro"/>
</dbReference>
<comment type="function">
    <text evidence="1 7">Clathrin is the major protein of the polyhedral coat of coated pits and vesicles.</text>
</comment>
<feature type="coiled-coil region" evidence="8">
    <location>
        <begin position="125"/>
        <end position="156"/>
    </location>
</feature>
<sequence>MASFDTFGMDGVEEIHTSSNHRSFEEEDDVESYSNYGSYSNFTTGGGDVTIDHVTAASSPDVFGFGSSSADPNPSYSQSPFSPIHVENGNGNSYNGTGGDDDVFASDGPILPPPTEMEPEEGFALREWRRQNAILLEEKEKKEKEMRMQIIEEGEEYIRAFYEKRKLNVETNKNINREREKPIRRNS</sequence>
<evidence type="ECO:0000256" key="1">
    <source>
        <dbReference type="ARBA" id="ARBA00003913"/>
    </source>
</evidence>
<comment type="similarity">
    <text evidence="3 7">Belongs to the clathrin light chain family.</text>
</comment>
<proteinExistence type="inferred from homology"/>
<dbReference type="InParanoid" id="B9RZ64"/>
<gene>
    <name evidence="10" type="ORF">RCOM_0935780</name>
</gene>
<dbReference type="Proteomes" id="UP000008311">
    <property type="component" value="Unassembled WGS sequence"/>
</dbReference>
<dbReference type="Pfam" id="PF01086">
    <property type="entry name" value="Clathrin_lg_ch"/>
    <property type="match status" value="1"/>
</dbReference>
<protein>
    <recommendedName>
        <fullName evidence="7">Clathrin light chain</fullName>
    </recommendedName>
</protein>
<evidence type="ECO:0000313" key="10">
    <source>
        <dbReference type="EMBL" id="EEF43244.1"/>
    </source>
</evidence>
<dbReference type="InterPro" id="IPR000996">
    <property type="entry name" value="Clathrin_L-chain"/>
</dbReference>
<dbReference type="PANTHER" id="PTHR10639:SF7">
    <property type="entry name" value="CLATHRIN LIGHT CHAIN"/>
    <property type="match status" value="1"/>
</dbReference>
<feature type="compositionally biased region" description="Polar residues" evidence="9">
    <location>
        <begin position="66"/>
        <end position="81"/>
    </location>
</feature>
<evidence type="ECO:0000256" key="7">
    <source>
        <dbReference type="RuleBase" id="RU363137"/>
    </source>
</evidence>
<dbReference type="eggNOG" id="ENOG502QVX7">
    <property type="taxonomic scope" value="Eukaryota"/>
</dbReference>
<evidence type="ECO:0000256" key="2">
    <source>
        <dbReference type="ARBA" id="ARBA00004180"/>
    </source>
</evidence>
<evidence type="ECO:0000256" key="3">
    <source>
        <dbReference type="ARBA" id="ARBA00005263"/>
    </source>
</evidence>
<name>B9RZ64_RICCO</name>
<dbReference type="GO" id="GO:0005198">
    <property type="term" value="F:structural molecule activity"/>
    <property type="evidence" value="ECO:0007669"/>
    <property type="project" value="InterPro"/>
</dbReference>
<reference evidence="11" key="1">
    <citation type="journal article" date="2010" name="Nat. Biotechnol.">
        <title>Draft genome sequence of the oilseed species Ricinus communis.</title>
        <authorList>
            <person name="Chan A.P."/>
            <person name="Crabtree J."/>
            <person name="Zhao Q."/>
            <person name="Lorenzi H."/>
            <person name="Orvis J."/>
            <person name="Puiu D."/>
            <person name="Melake-Berhan A."/>
            <person name="Jones K.M."/>
            <person name="Redman J."/>
            <person name="Chen G."/>
            <person name="Cahoon E.B."/>
            <person name="Gedil M."/>
            <person name="Stanke M."/>
            <person name="Haas B.J."/>
            <person name="Wortman J.R."/>
            <person name="Fraser-Liggett C.M."/>
            <person name="Ravel J."/>
            <person name="Rabinowicz P.D."/>
        </authorList>
    </citation>
    <scope>NUCLEOTIDE SEQUENCE [LARGE SCALE GENOMIC DNA]</scope>
    <source>
        <strain evidence="11">cv. Hale</strain>
    </source>
</reference>
<comment type="subcellular location">
    <subcellularLocation>
        <location evidence="2 7">Cytoplasmic vesicle membrane</location>
        <topology evidence="2 7">Peripheral membrane protein</topology>
        <orientation evidence="2 7">Cytoplasmic side</orientation>
    </subcellularLocation>
    <subcellularLocation>
        <location evidence="7">Membrane</location>
        <location evidence="7">Coated pit</location>
        <topology evidence="7">Peripheral membrane protein</topology>
        <orientation evidence="7">Cytoplasmic side</orientation>
    </subcellularLocation>
    <text evidence="7">Cytoplasmic face of coated pits and vesicles.</text>
</comment>
<accession>B9RZ64</accession>
<dbReference type="STRING" id="3988.B9RZ64"/>
<dbReference type="EMBL" id="EQ973834">
    <property type="protein sequence ID" value="EEF43244.1"/>
    <property type="molecule type" value="Genomic_DNA"/>
</dbReference>
<organism evidence="10 11">
    <name type="scientific">Ricinus communis</name>
    <name type="common">Castor bean</name>
    <dbReference type="NCBI Taxonomy" id="3988"/>
    <lineage>
        <taxon>Eukaryota</taxon>
        <taxon>Viridiplantae</taxon>
        <taxon>Streptophyta</taxon>
        <taxon>Embryophyta</taxon>
        <taxon>Tracheophyta</taxon>
        <taxon>Spermatophyta</taxon>
        <taxon>Magnoliopsida</taxon>
        <taxon>eudicotyledons</taxon>
        <taxon>Gunneridae</taxon>
        <taxon>Pentapetalae</taxon>
        <taxon>rosids</taxon>
        <taxon>fabids</taxon>
        <taxon>Malpighiales</taxon>
        <taxon>Euphorbiaceae</taxon>
        <taxon>Acalyphoideae</taxon>
        <taxon>Acalypheae</taxon>
        <taxon>Ricinus</taxon>
    </lineage>
</organism>
<evidence type="ECO:0000256" key="5">
    <source>
        <dbReference type="ARBA" id="ARBA00023176"/>
    </source>
</evidence>
<keyword evidence="5 7" id="KW-0168">Coated pit</keyword>
<keyword evidence="6 7" id="KW-0968">Cytoplasmic vesicle</keyword>
<keyword evidence="8" id="KW-0175">Coiled coil</keyword>
<dbReference type="GO" id="GO:0030132">
    <property type="term" value="C:clathrin coat of coated pit"/>
    <property type="evidence" value="ECO:0007669"/>
    <property type="project" value="InterPro"/>
</dbReference>
<keyword evidence="4 7" id="KW-0472">Membrane</keyword>
<evidence type="ECO:0000256" key="4">
    <source>
        <dbReference type="ARBA" id="ARBA00023136"/>
    </source>
</evidence>
<dbReference type="GO" id="GO:0016192">
    <property type="term" value="P:vesicle-mediated transport"/>
    <property type="evidence" value="ECO:0007669"/>
    <property type="project" value="InterPro"/>
</dbReference>
<evidence type="ECO:0000256" key="9">
    <source>
        <dbReference type="SAM" id="MobiDB-lite"/>
    </source>
</evidence>
<dbReference type="AlphaFoldDB" id="B9RZ64"/>
<feature type="compositionally biased region" description="Polar residues" evidence="9">
    <location>
        <begin position="32"/>
        <end position="43"/>
    </location>
</feature>
<evidence type="ECO:0000256" key="8">
    <source>
        <dbReference type="SAM" id="Coils"/>
    </source>
</evidence>
<evidence type="ECO:0000256" key="6">
    <source>
        <dbReference type="ARBA" id="ARBA00023329"/>
    </source>
</evidence>
<keyword evidence="11" id="KW-1185">Reference proteome</keyword>
<evidence type="ECO:0000313" key="11">
    <source>
        <dbReference type="Proteomes" id="UP000008311"/>
    </source>
</evidence>